<dbReference type="GeneID" id="24107539"/>
<dbReference type="Proteomes" id="UP000014071">
    <property type="component" value="Unassembled WGS sequence"/>
</dbReference>
<dbReference type="AlphaFoldDB" id="R9P0E8"/>
<dbReference type="EMBL" id="DF238785">
    <property type="protein sequence ID" value="GAC94673.1"/>
    <property type="molecule type" value="Genomic_DNA"/>
</dbReference>
<dbReference type="PANTHER" id="PTHR12461">
    <property type="entry name" value="HYPOXIA-INDUCIBLE FACTOR 1 ALPHA INHIBITOR-RELATED"/>
    <property type="match status" value="1"/>
</dbReference>
<gene>
    <name evidence="3" type="ORF">PHSY_002246</name>
</gene>
<dbReference type="HOGENOM" id="CLU_016785_0_1_1"/>
<feature type="region of interest" description="Disordered" evidence="1">
    <location>
        <begin position="166"/>
        <end position="188"/>
    </location>
</feature>
<dbReference type="RefSeq" id="XP_012188260.1">
    <property type="nucleotide sequence ID" value="XM_012332870.1"/>
</dbReference>
<sequence>MPRHEAARNDDCELLVAVLALLRLPQDEESMGQEDVAAVAAQRRIRTTAKRIASGAPTDEASSTSITSNLSALTRLCDNKFLTYSYESIPLVWRSIYIGAQLLQACHALTAFDLARQGAVLSRCIRDLDLALIVAGAGSTEQGHLCHQIIASLQAKLLEVDPSCSTQTLRRSSGDRPPRKRSRWAPSDVLSPTACDAIQATTPVLDFDFEHAPSFIELAAPDSVLRSKPFVVRSYAQGSGWPAVQPGPDGPSWSSMQHLLRSAGPARVVPIEVGANYIRNDWGQDVMLWSDFLRQCRWGDDEVPIGAKDEQAGSADCSNRHMLYMAQYDLASQFPALESDYVLPDYVFTSPPPPSEWPTYRPPSTSDGVINNLWIGPAGTVSPPHYDPFYNCFVQVVGYKEVWVAPPYCKPSKINRTSEQASVFQSCATETNVSADTDNKGSITESLMANTANIDVFDSHEAVPEFVRSAAYKAVLGPGDLLYMPPECCRVGPGKVSESLPTLTVKHAQTSSSGEGAFAAAITIIDLRVLQLRNSTTLSS</sequence>
<dbReference type="InterPro" id="IPR041667">
    <property type="entry name" value="Cupin_8"/>
</dbReference>
<proteinExistence type="predicted"/>
<dbReference type="InterPro" id="IPR003347">
    <property type="entry name" value="JmjC_dom"/>
</dbReference>
<protein>
    <submittedName>
        <fullName evidence="3">Predicted hydroxylase</fullName>
    </submittedName>
</protein>
<evidence type="ECO:0000259" key="2">
    <source>
        <dbReference type="PROSITE" id="PS51184"/>
    </source>
</evidence>
<dbReference type="OrthoDB" id="47172at2759"/>
<keyword evidence="4" id="KW-1185">Reference proteome</keyword>
<dbReference type="Pfam" id="PF13621">
    <property type="entry name" value="Cupin_8"/>
    <property type="match status" value="1"/>
</dbReference>
<evidence type="ECO:0000313" key="3">
    <source>
        <dbReference type="EMBL" id="GAC94673.1"/>
    </source>
</evidence>
<dbReference type="SUPFAM" id="SSF51197">
    <property type="entry name" value="Clavaminate synthase-like"/>
    <property type="match status" value="1"/>
</dbReference>
<organism evidence="3 4">
    <name type="scientific">Pseudozyma hubeiensis (strain SY62)</name>
    <name type="common">Yeast</name>
    <dbReference type="NCBI Taxonomy" id="1305764"/>
    <lineage>
        <taxon>Eukaryota</taxon>
        <taxon>Fungi</taxon>
        <taxon>Dikarya</taxon>
        <taxon>Basidiomycota</taxon>
        <taxon>Ustilaginomycotina</taxon>
        <taxon>Ustilaginomycetes</taxon>
        <taxon>Ustilaginales</taxon>
        <taxon>Ustilaginaceae</taxon>
        <taxon>Pseudozyma</taxon>
    </lineage>
</organism>
<dbReference type="eggNOG" id="KOG2132">
    <property type="taxonomic scope" value="Eukaryota"/>
</dbReference>
<evidence type="ECO:0000256" key="1">
    <source>
        <dbReference type="SAM" id="MobiDB-lite"/>
    </source>
</evidence>
<dbReference type="PROSITE" id="PS51184">
    <property type="entry name" value="JMJC"/>
    <property type="match status" value="1"/>
</dbReference>
<name>R9P0E8_PSEHS</name>
<accession>R9P0E8</accession>
<reference evidence="4" key="1">
    <citation type="journal article" date="2013" name="Genome Announc.">
        <title>Draft genome sequence of the basidiomycetous yeast-like fungus Pseudozyma hubeiensis SY62, which produces an abundant amount of the biosurfactant mannosylerythritol lipids.</title>
        <authorList>
            <person name="Konishi M."/>
            <person name="Hatada Y."/>
            <person name="Horiuchi J."/>
        </authorList>
    </citation>
    <scope>NUCLEOTIDE SEQUENCE [LARGE SCALE GENOMIC DNA]</scope>
    <source>
        <strain evidence="4">SY62</strain>
    </source>
</reference>
<dbReference type="Gene3D" id="2.60.120.650">
    <property type="entry name" value="Cupin"/>
    <property type="match status" value="1"/>
</dbReference>
<evidence type="ECO:0000313" key="4">
    <source>
        <dbReference type="Proteomes" id="UP000014071"/>
    </source>
</evidence>
<dbReference type="STRING" id="1305764.R9P0E8"/>
<feature type="domain" description="JmjC" evidence="2">
    <location>
        <begin position="351"/>
        <end position="519"/>
    </location>
</feature>
<dbReference type="PANTHER" id="PTHR12461:SF94">
    <property type="entry name" value="JMJC DOMAIN-CONTAINING PROTEIN"/>
    <property type="match status" value="1"/>
</dbReference>